<dbReference type="SUPFAM" id="SSF53383">
    <property type="entry name" value="PLP-dependent transferases"/>
    <property type="match status" value="1"/>
</dbReference>
<dbReference type="PANTHER" id="PTHR14237:SF80">
    <property type="entry name" value="MOLYBDENUM COFACTOR SULFURASE"/>
    <property type="match status" value="1"/>
</dbReference>
<accession>A0A9P8WJS5</accession>
<keyword evidence="3" id="KW-1185">Reference proteome</keyword>
<evidence type="ECO:0000313" key="3">
    <source>
        <dbReference type="Proteomes" id="UP000777438"/>
    </source>
</evidence>
<evidence type="ECO:0000256" key="1">
    <source>
        <dbReference type="SAM" id="MobiDB-lite"/>
    </source>
</evidence>
<dbReference type="OrthoDB" id="10264306at2759"/>
<dbReference type="Gene3D" id="3.40.640.10">
    <property type="entry name" value="Type I PLP-dependent aspartate aminotransferase-like (Major domain)"/>
    <property type="match status" value="1"/>
</dbReference>
<dbReference type="InterPro" id="IPR015421">
    <property type="entry name" value="PyrdxlP-dep_Trfase_major"/>
</dbReference>
<dbReference type="Gene3D" id="3.90.1150.10">
    <property type="entry name" value="Aspartate Aminotransferase, domain 1"/>
    <property type="match status" value="1"/>
</dbReference>
<dbReference type="EMBL" id="JAGPYM010000002">
    <property type="protein sequence ID" value="KAH6898635.1"/>
    <property type="molecule type" value="Genomic_DNA"/>
</dbReference>
<dbReference type="InterPro" id="IPR015424">
    <property type="entry name" value="PyrdxlP-dep_Trfase"/>
</dbReference>
<dbReference type="GO" id="GO:0043545">
    <property type="term" value="P:molybdopterin cofactor metabolic process"/>
    <property type="evidence" value="ECO:0007669"/>
    <property type="project" value="TreeGrafter"/>
</dbReference>
<dbReference type="InterPro" id="IPR015422">
    <property type="entry name" value="PyrdxlP-dep_Trfase_small"/>
</dbReference>
<sequence length="547" mass="60958">MADSENFHLQLETSALPSRPRRSLTGPSNMEYNSAVDKFRDDEYPMMAQGAYLDHGGATIYARSLISSFSHAMVSNLWGNPHSENLPARLSGDMVDSVRAKALNFLGADAEHFDLVFVQNATAAIKLVADAFRDLGEKTPSKSFWYGYHREVHTSIIGVREFSGGDYHCFEDDYQVERWLDSPMNSNTSRGKSTGLGLFAYPGQSNLSGRRLPKGWLRRVRENPQLRNTYTLFDAAALAMNSSLGSLFYDPEDAPDFTCLSFYKIFGFPDLGALIVRRSSGHLLNLRKYFGGGTIAQLFPLNGDGRIMKKTPGLGNQYDMWNVHDGLEDGTLPFHNILALGLAIDTHIRLYGSMDVISRHTNYLARSLYKSLMALQYPNGNPLVEVYVDDPTMYGDPSRQGATFAFNVMRQDGTYVPWTEAEKLANNASVFIRAGGVCCPGGVSKALEYEEWEWNRMFSSGHACGANEMAIINRRPTGIVRASLGAMTTKGDVQALLLFLHNEFIAEATEKIDRDSLMEPCRETLRLPLRDMKANYSITKGVCLEEP</sequence>
<dbReference type="GO" id="GO:0008265">
    <property type="term" value="F:molybdenum cofactor sulfurtransferase activity"/>
    <property type="evidence" value="ECO:0007669"/>
    <property type="project" value="TreeGrafter"/>
</dbReference>
<protein>
    <submittedName>
        <fullName evidence="2">Pyridoxal phosphate-dependent transferase</fullName>
    </submittedName>
</protein>
<keyword evidence="2" id="KW-0808">Transferase</keyword>
<comment type="caution">
    <text evidence="2">The sequence shown here is derived from an EMBL/GenBank/DDBJ whole genome shotgun (WGS) entry which is preliminary data.</text>
</comment>
<dbReference type="Proteomes" id="UP000777438">
    <property type="component" value="Unassembled WGS sequence"/>
</dbReference>
<feature type="region of interest" description="Disordered" evidence="1">
    <location>
        <begin position="1"/>
        <end position="32"/>
    </location>
</feature>
<proteinExistence type="predicted"/>
<dbReference type="PANTHER" id="PTHR14237">
    <property type="entry name" value="MOLYBDOPTERIN COFACTOR SULFURASE MOSC"/>
    <property type="match status" value="1"/>
</dbReference>
<name>A0A9P8WJS5_9HYPO</name>
<dbReference type="AlphaFoldDB" id="A0A9P8WJS5"/>
<gene>
    <name evidence="2" type="ORF">B0T10DRAFT_555938</name>
</gene>
<organism evidence="2 3">
    <name type="scientific">Thelonectria olida</name>
    <dbReference type="NCBI Taxonomy" id="1576542"/>
    <lineage>
        <taxon>Eukaryota</taxon>
        <taxon>Fungi</taxon>
        <taxon>Dikarya</taxon>
        <taxon>Ascomycota</taxon>
        <taxon>Pezizomycotina</taxon>
        <taxon>Sordariomycetes</taxon>
        <taxon>Hypocreomycetidae</taxon>
        <taxon>Hypocreales</taxon>
        <taxon>Nectriaceae</taxon>
        <taxon>Thelonectria</taxon>
    </lineage>
</organism>
<reference evidence="2 3" key="1">
    <citation type="journal article" date="2021" name="Nat. Commun.">
        <title>Genetic determinants of endophytism in the Arabidopsis root mycobiome.</title>
        <authorList>
            <person name="Mesny F."/>
            <person name="Miyauchi S."/>
            <person name="Thiergart T."/>
            <person name="Pickel B."/>
            <person name="Atanasova L."/>
            <person name="Karlsson M."/>
            <person name="Huettel B."/>
            <person name="Barry K.W."/>
            <person name="Haridas S."/>
            <person name="Chen C."/>
            <person name="Bauer D."/>
            <person name="Andreopoulos W."/>
            <person name="Pangilinan J."/>
            <person name="LaButti K."/>
            <person name="Riley R."/>
            <person name="Lipzen A."/>
            <person name="Clum A."/>
            <person name="Drula E."/>
            <person name="Henrissat B."/>
            <person name="Kohler A."/>
            <person name="Grigoriev I.V."/>
            <person name="Martin F.M."/>
            <person name="Hacquard S."/>
        </authorList>
    </citation>
    <scope>NUCLEOTIDE SEQUENCE [LARGE SCALE GENOMIC DNA]</scope>
    <source>
        <strain evidence="2 3">MPI-CAGE-CH-0241</strain>
    </source>
</reference>
<evidence type="ECO:0000313" key="2">
    <source>
        <dbReference type="EMBL" id="KAH6898635.1"/>
    </source>
</evidence>